<dbReference type="KEGG" id="coh:EAV92_05680"/>
<organism evidence="2 3">
    <name type="scientific">Cohnella candidum</name>
    <dbReference type="NCBI Taxonomy" id="2674991"/>
    <lineage>
        <taxon>Bacteria</taxon>
        <taxon>Bacillati</taxon>
        <taxon>Bacillota</taxon>
        <taxon>Bacilli</taxon>
        <taxon>Bacillales</taxon>
        <taxon>Paenibacillaceae</taxon>
        <taxon>Cohnella</taxon>
    </lineage>
</organism>
<keyword evidence="1" id="KW-0472">Membrane</keyword>
<keyword evidence="1" id="KW-1133">Transmembrane helix</keyword>
<evidence type="ECO:0000313" key="3">
    <source>
        <dbReference type="Proteomes" id="UP000269097"/>
    </source>
</evidence>
<keyword evidence="3" id="KW-1185">Reference proteome</keyword>
<sequence>MAILLMIAGGLIFVLGIFIGIADESLIFILLSVIGGLLLIGLSKIIELLEGITHRSLGVPYTHDQIRTILQSSLEYPVEAEGIAPYPDSDTPYPLLHLDGETYMRARVFRNYLSQDGSLYTFAFPDRPPEVLRRMQGYYPGAELFAHEDQVYVKLSRIRLKPRVEGHKLILEFQNAND</sequence>
<evidence type="ECO:0000313" key="2">
    <source>
        <dbReference type="EMBL" id="AYQ72104.1"/>
    </source>
</evidence>
<dbReference type="Proteomes" id="UP000269097">
    <property type="component" value="Chromosome"/>
</dbReference>
<reference evidence="2 3" key="1">
    <citation type="submission" date="2018-10" db="EMBL/GenBank/DDBJ databases">
        <title>Genome Sequence of Cohnella sp.</title>
        <authorList>
            <person name="Srinivasan S."/>
            <person name="Kim M.K."/>
        </authorList>
    </citation>
    <scope>NUCLEOTIDE SEQUENCE [LARGE SCALE GENOMIC DNA]</scope>
    <source>
        <strain evidence="2 3">18JY8-7</strain>
    </source>
</reference>
<gene>
    <name evidence="2" type="ORF">EAV92_05680</name>
</gene>
<evidence type="ECO:0000256" key="1">
    <source>
        <dbReference type="SAM" id="Phobius"/>
    </source>
</evidence>
<keyword evidence="1" id="KW-0812">Transmembrane</keyword>
<dbReference type="AlphaFoldDB" id="A0A3G3JV98"/>
<protein>
    <submittedName>
        <fullName evidence="2">Uncharacterized protein</fullName>
    </submittedName>
</protein>
<proteinExistence type="predicted"/>
<name>A0A3G3JV98_9BACL</name>
<feature type="transmembrane region" description="Helical" evidence="1">
    <location>
        <begin position="26"/>
        <end position="46"/>
    </location>
</feature>
<dbReference type="EMBL" id="CP033433">
    <property type="protein sequence ID" value="AYQ72104.1"/>
    <property type="molecule type" value="Genomic_DNA"/>
</dbReference>
<dbReference type="RefSeq" id="WP_123040164.1">
    <property type="nucleotide sequence ID" value="NZ_CP033433.1"/>
</dbReference>
<accession>A0A3G3JV98</accession>